<reference evidence="1 2" key="2">
    <citation type="submission" date="2008-10" db="EMBL/GenBank/DDBJ databases">
        <authorList>
            <person name="Fulton L."/>
            <person name="Clifton S."/>
            <person name="Fulton B."/>
            <person name="Xu J."/>
            <person name="Minx P."/>
            <person name="Pepin K.H."/>
            <person name="Johnson M."/>
            <person name="Bhonagiri V."/>
            <person name="Nash W.E."/>
            <person name="Mardis E.R."/>
            <person name="Wilson R.K."/>
        </authorList>
    </citation>
    <scope>NUCLEOTIDE SEQUENCE [LARGE SCALE GENOMIC DNA]</scope>
    <source>
        <strain evidence="1 2">DSM 30120</strain>
    </source>
</reference>
<dbReference type="EMBL" id="ABXW01000019">
    <property type="protein sequence ID" value="EEB46563.1"/>
    <property type="molecule type" value="Genomic_DNA"/>
</dbReference>
<dbReference type="PROSITE" id="PS51257">
    <property type="entry name" value="PROKAR_LIPOPROTEIN"/>
    <property type="match status" value="1"/>
</dbReference>
<protein>
    <submittedName>
        <fullName evidence="1">Uncharacterized protein</fullName>
    </submittedName>
</protein>
<reference evidence="1 2" key="1">
    <citation type="submission" date="2008-10" db="EMBL/GenBank/DDBJ databases">
        <title>Draft genome sequence of Providencia alcalifaciens (DSM 30120).</title>
        <authorList>
            <person name="Sudarsanam P."/>
            <person name="Ley R."/>
            <person name="Guruge J."/>
            <person name="Turnbaugh P.J."/>
            <person name="Mahowald M."/>
            <person name="Liep D."/>
            <person name="Gordon J."/>
        </authorList>
    </citation>
    <scope>NUCLEOTIDE SEQUENCE [LARGE SCALE GENOMIC DNA]</scope>
    <source>
        <strain evidence="1 2">DSM 30120</strain>
    </source>
</reference>
<dbReference type="Proteomes" id="UP000003729">
    <property type="component" value="Unassembled WGS sequence"/>
</dbReference>
<name>B6XD65_9GAMM</name>
<sequence length="71" mass="8700">MARNYSGHIIIDIYFDKTYVEKKKNTIFWWVLFGCFQSNDKIYLRLLTNCHFLKLSYEIYTKKPERLIKIS</sequence>
<evidence type="ECO:0000313" key="2">
    <source>
        <dbReference type="Proteomes" id="UP000003729"/>
    </source>
</evidence>
<accession>B6XD65</accession>
<proteinExistence type="predicted"/>
<organism evidence="1 2">
    <name type="scientific">Providencia alcalifaciens DSM 30120</name>
    <dbReference type="NCBI Taxonomy" id="520999"/>
    <lineage>
        <taxon>Bacteria</taxon>
        <taxon>Pseudomonadati</taxon>
        <taxon>Pseudomonadota</taxon>
        <taxon>Gammaproteobacteria</taxon>
        <taxon>Enterobacterales</taxon>
        <taxon>Morganellaceae</taxon>
        <taxon>Providencia</taxon>
    </lineage>
</organism>
<evidence type="ECO:0000313" key="1">
    <source>
        <dbReference type="EMBL" id="EEB46563.1"/>
    </source>
</evidence>
<gene>
    <name evidence="1" type="ORF">PROVALCAL_01287</name>
</gene>
<dbReference type="AlphaFoldDB" id="B6XD65"/>
<comment type="caution">
    <text evidence="1">The sequence shown here is derived from an EMBL/GenBank/DDBJ whole genome shotgun (WGS) entry which is preliminary data.</text>
</comment>